<name>A0A0U3HW44_9MICC</name>
<evidence type="ECO:0000313" key="5">
    <source>
        <dbReference type="Proteomes" id="UP000321155"/>
    </source>
</evidence>
<dbReference type="Proteomes" id="UP000057181">
    <property type="component" value="Chromosome"/>
</dbReference>
<dbReference type="RefSeq" id="WP_058858263.1">
    <property type="nucleotide sequence ID" value="NZ_BJZR01000065.1"/>
</dbReference>
<feature type="transmembrane region" description="Helical" evidence="1">
    <location>
        <begin position="12"/>
        <end position="33"/>
    </location>
</feature>
<dbReference type="EMBL" id="BJZR01000065">
    <property type="protein sequence ID" value="GEO92839.1"/>
    <property type="molecule type" value="Genomic_DNA"/>
</dbReference>
<keyword evidence="5" id="KW-1185">Reference proteome</keyword>
<dbReference type="EMBL" id="CP013254">
    <property type="protein sequence ID" value="ALU39552.1"/>
    <property type="molecule type" value="Genomic_DNA"/>
</dbReference>
<organism evidence="2 4">
    <name type="scientific">Kocuria flava</name>
    <dbReference type="NCBI Taxonomy" id="446860"/>
    <lineage>
        <taxon>Bacteria</taxon>
        <taxon>Bacillati</taxon>
        <taxon>Actinomycetota</taxon>
        <taxon>Actinomycetes</taxon>
        <taxon>Micrococcales</taxon>
        <taxon>Micrococcaceae</taxon>
        <taxon>Kocuria</taxon>
    </lineage>
</organism>
<evidence type="ECO:0000256" key="1">
    <source>
        <dbReference type="SAM" id="Phobius"/>
    </source>
</evidence>
<reference evidence="2 4" key="1">
    <citation type="submission" date="2015-11" db="EMBL/GenBank/DDBJ databases">
        <title>Complete Genome Sequence of Kocuria flava strain HO-9041.</title>
        <authorList>
            <person name="Zhou M."/>
            <person name="Dai J."/>
        </authorList>
    </citation>
    <scope>NUCLEOTIDE SEQUENCE [LARGE SCALE GENOMIC DNA]</scope>
    <source>
        <strain evidence="2 4">HO-9041</strain>
    </source>
</reference>
<dbReference type="Proteomes" id="UP000321155">
    <property type="component" value="Unassembled WGS sequence"/>
</dbReference>
<protein>
    <submittedName>
        <fullName evidence="2">Uncharacterized protein</fullName>
    </submittedName>
</protein>
<accession>A0A0U3HW44</accession>
<keyword evidence="1" id="KW-0812">Transmembrane</keyword>
<dbReference type="KEGG" id="kfv:AS188_07065"/>
<proteinExistence type="predicted"/>
<gene>
    <name evidence="2" type="ORF">AS188_07065</name>
    <name evidence="3" type="ORF">KFL01_21450</name>
</gene>
<reference evidence="3 5" key="2">
    <citation type="submission" date="2019-07" db="EMBL/GenBank/DDBJ databases">
        <title>Whole genome shotgun sequence of Kocuria flava NBRC 107626.</title>
        <authorList>
            <person name="Hosoyama A."/>
            <person name="Uohara A."/>
            <person name="Ohji S."/>
            <person name="Ichikawa N."/>
        </authorList>
    </citation>
    <scope>NUCLEOTIDE SEQUENCE [LARGE SCALE GENOMIC DNA]</scope>
    <source>
        <strain evidence="3 5">NBRC 107626</strain>
    </source>
</reference>
<evidence type="ECO:0000313" key="4">
    <source>
        <dbReference type="Proteomes" id="UP000057181"/>
    </source>
</evidence>
<dbReference type="STRING" id="446860.AS188_07065"/>
<keyword evidence="1" id="KW-0472">Membrane</keyword>
<evidence type="ECO:0000313" key="2">
    <source>
        <dbReference type="EMBL" id="ALU39552.1"/>
    </source>
</evidence>
<sequence length="69" mass="7128">MTSHWLRDPGPASWVLIVLTAVLAVATVLLHLAGRGDPAAGEPGSARNIALFATFVCAFAAWVSGRGRG</sequence>
<feature type="transmembrane region" description="Helical" evidence="1">
    <location>
        <begin position="45"/>
        <end position="63"/>
    </location>
</feature>
<dbReference type="AlphaFoldDB" id="A0A0U3HW44"/>
<keyword evidence="1" id="KW-1133">Transmembrane helix</keyword>
<evidence type="ECO:0000313" key="3">
    <source>
        <dbReference type="EMBL" id="GEO92839.1"/>
    </source>
</evidence>